<dbReference type="EMBL" id="JBBPBM010000172">
    <property type="protein sequence ID" value="KAK8502327.1"/>
    <property type="molecule type" value="Genomic_DNA"/>
</dbReference>
<name>A0ABR2B668_9ROSI</name>
<sequence length="174" mass="19113">MPFWLSLDVLSNGIYWTIYALFQFDHLRPGPTDSPVEATEDTAQINSLVAHGVLIVADQWHVRFNEDCFPFARSTPTASVHKDFQSPNFPLSTTTHDAPVVVPAIIPCPQAGAHVSQTITLTVAVYEDHNVPTPSNTPVIYVPFTPHVESVSPNTIVVVPDAPHFIPCCRSVFP</sequence>
<reference evidence="1 2" key="1">
    <citation type="journal article" date="2024" name="G3 (Bethesda)">
        <title>Genome assembly of Hibiscus sabdariffa L. provides insights into metabolisms of medicinal natural products.</title>
        <authorList>
            <person name="Kim T."/>
        </authorList>
    </citation>
    <scope>NUCLEOTIDE SEQUENCE [LARGE SCALE GENOMIC DNA]</scope>
    <source>
        <strain evidence="1">TK-2024</strain>
        <tissue evidence="1">Old leaves</tissue>
    </source>
</reference>
<organism evidence="1 2">
    <name type="scientific">Hibiscus sabdariffa</name>
    <name type="common">roselle</name>
    <dbReference type="NCBI Taxonomy" id="183260"/>
    <lineage>
        <taxon>Eukaryota</taxon>
        <taxon>Viridiplantae</taxon>
        <taxon>Streptophyta</taxon>
        <taxon>Embryophyta</taxon>
        <taxon>Tracheophyta</taxon>
        <taxon>Spermatophyta</taxon>
        <taxon>Magnoliopsida</taxon>
        <taxon>eudicotyledons</taxon>
        <taxon>Gunneridae</taxon>
        <taxon>Pentapetalae</taxon>
        <taxon>rosids</taxon>
        <taxon>malvids</taxon>
        <taxon>Malvales</taxon>
        <taxon>Malvaceae</taxon>
        <taxon>Malvoideae</taxon>
        <taxon>Hibiscus</taxon>
    </lineage>
</organism>
<dbReference type="Proteomes" id="UP001472677">
    <property type="component" value="Unassembled WGS sequence"/>
</dbReference>
<accession>A0ABR2B668</accession>
<protein>
    <submittedName>
        <fullName evidence="1">Uncharacterized protein</fullName>
    </submittedName>
</protein>
<proteinExistence type="predicted"/>
<evidence type="ECO:0000313" key="2">
    <source>
        <dbReference type="Proteomes" id="UP001472677"/>
    </source>
</evidence>
<evidence type="ECO:0000313" key="1">
    <source>
        <dbReference type="EMBL" id="KAK8502327.1"/>
    </source>
</evidence>
<gene>
    <name evidence="1" type="ORF">V6N12_002043</name>
</gene>
<comment type="caution">
    <text evidence="1">The sequence shown here is derived from an EMBL/GenBank/DDBJ whole genome shotgun (WGS) entry which is preliminary data.</text>
</comment>
<keyword evidence="2" id="KW-1185">Reference proteome</keyword>